<gene>
    <name evidence="2" type="ORF">EV688_1047</name>
</gene>
<keyword evidence="1" id="KW-0694">RNA-binding</keyword>
<name>A0A4R2KS16_9GAMM</name>
<dbReference type="PROSITE" id="PS50889">
    <property type="entry name" value="S4"/>
    <property type="match status" value="1"/>
</dbReference>
<evidence type="ECO:0000313" key="3">
    <source>
        <dbReference type="Proteomes" id="UP000294980"/>
    </source>
</evidence>
<sequence length="73" mass="8217">MRKVEITREPVELYKILKFEGLTTTGGEAKLLIGDGQVTVNGETETRRRRQMVDGDVIGFRGEELQLQLRAAV</sequence>
<dbReference type="CDD" id="cd00165">
    <property type="entry name" value="S4"/>
    <property type="match status" value="1"/>
</dbReference>
<dbReference type="AlphaFoldDB" id="A0A4R2KS16"/>
<comment type="caution">
    <text evidence="2">The sequence shown here is derived from an EMBL/GenBank/DDBJ whole genome shotgun (WGS) entry which is preliminary data.</text>
</comment>
<evidence type="ECO:0000313" key="2">
    <source>
        <dbReference type="EMBL" id="TCO76553.1"/>
    </source>
</evidence>
<dbReference type="Proteomes" id="UP000294980">
    <property type="component" value="Unassembled WGS sequence"/>
</dbReference>
<proteinExistence type="predicted"/>
<dbReference type="InterPro" id="IPR036986">
    <property type="entry name" value="S4_RNA-bd_sf"/>
</dbReference>
<dbReference type="RefSeq" id="WP_117314806.1">
    <property type="nucleotide sequence ID" value="NZ_QQSW01000002.1"/>
</dbReference>
<dbReference type="Gene3D" id="3.10.290.10">
    <property type="entry name" value="RNA-binding S4 domain"/>
    <property type="match status" value="1"/>
</dbReference>
<dbReference type="OrthoDB" id="9802835at2"/>
<reference evidence="2 3" key="1">
    <citation type="submission" date="2019-03" db="EMBL/GenBank/DDBJ databases">
        <title>Genomic Encyclopedia of Type Strains, Phase IV (KMG-IV): sequencing the most valuable type-strain genomes for metagenomic binning, comparative biology and taxonomic classification.</title>
        <authorList>
            <person name="Goeker M."/>
        </authorList>
    </citation>
    <scope>NUCLEOTIDE SEQUENCE [LARGE SCALE GENOMIC DNA]</scope>
    <source>
        <strain evidence="2 3">DSM 23344</strain>
    </source>
</reference>
<protein>
    <submittedName>
        <fullName evidence="2">Ribosome-associated protein</fullName>
    </submittedName>
</protein>
<dbReference type="SUPFAM" id="SSF55174">
    <property type="entry name" value="Alpha-L RNA-binding motif"/>
    <property type="match status" value="1"/>
</dbReference>
<organism evidence="2 3">
    <name type="scientific">Chromatocurvus halotolerans</name>
    <dbReference type="NCBI Taxonomy" id="1132028"/>
    <lineage>
        <taxon>Bacteria</taxon>
        <taxon>Pseudomonadati</taxon>
        <taxon>Pseudomonadota</taxon>
        <taxon>Gammaproteobacteria</taxon>
        <taxon>Cellvibrionales</taxon>
        <taxon>Halieaceae</taxon>
        <taxon>Chromatocurvus</taxon>
    </lineage>
</organism>
<dbReference type="Pfam" id="PF13275">
    <property type="entry name" value="S4_2"/>
    <property type="match status" value="1"/>
</dbReference>
<keyword evidence="3" id="KW-1185">Reference proteome</keyword>
<dbReference type="EMBL" id="SLWX01000004">
    <property type="protein sequence ID" value="TCO76553.1"/>
    <property type="molecule type" value="Genomic_DNA"/>
</dbReference>
<accession>A0A4R2KS16</accession>
<dbReference type="GO" id="GO:0003723">
    <property type="term" value="F:RNA binding"/>
    <property type="evidence" value="ECO:0007669"/>
    <property type="project" value="UniProtKB-KW"/>
</dbReference>
<evidence type="ECO:0000256" key="1">
    <source>
        <dbReference type="PROSITE-ProRule" id="PRU00182"/>
    </source>
</evidence>